<gene>
    <name evidence="1" type="ORF">VSR83_40485</name>
</gene>
<reference evidence="1" key="1">
    <citation type="submission" date="2024-01" db="EMBL/GenBank/DDBJ databases">
        <title>The diversity of rhizobia nodulating Mimosa spp. in eleven states of Brazil covering several biomes is determined by host plant, location, and edaphic factors.</title>
        <authorList>
            <person name="Rouws L."/>
            <person name="Barauna A."/>
            <person name="Beukes C."/>
            <person name="De Faria S.M."/>
            <person name="Gross E."/>
            <person name="Dos Reis Junior F.B."/>
            <person name="Simon M."/>
            <person name="Maluk M."/>
            <person name="Odee D.W."/>
            <person name="Kenicer G."/>
            <person name="Young J.P.W."/>
            <person name="Reis V.M."/>
            <person name="Zilli J."/>
            <person name="James E.K."/>
        </authorList>
    </citation>
    <scope>NUCLEOTIDE SEQUENCE</scope>
    <source>
        <strain evidence="1">JPY452</strain>
    </source>
</reference>
<protein>
    <submittedName>
        <fullName evidence="1">Uncharacterized protein</fullName>
    </submittedName>
</protein>
<accession>A0ACC6RX13</accession>
<sequence>MTTLTIVALPSRAGEPDLLIGNERKPFILVDLAGVATLRIDPAPAWSHSTLHAVPDRPDVKEFVSEHFGADAYLGSQWIGSSEV</sequence>
<organism evidence="1 2">
    <name type="scientific">Paraburkholderia unamae</name>
    <dbReference type="NCBI Taxonomy" id="219649"/>
    <lineage>
        <taxon>Bacteria</taxon>
        <taxon>Pseudomonadati</taxon>
        <taxon>Pseudomonadota</taxon>
        <taxon>Betaproteobacteria</taxon>
        <taxon>Burkholderiales</taxon>
        <taxon>Burkholderiaceae</taxon>
        <taxon>Paraburkholderia</taxon>
    </lineage>
</organism>
<proteinExistence type="predicted"/>
<dbReference type="EMBL" id="JAYMRU010000064">
    <property type="protein sequence ID" value="MEM5406191.1"/>
    <property type="molecule type" value="Genomic_DNA"/>
</dbReference>
<keyword evidence="2" id="KW-1185">Reference proteome</keyword>
<name>A0ACC6RX13_9BURK</name>
<evidence type="ECO:0000313" key="1">
    <source>
        <dbReference type="EMBL" id="MEM5406191.1"/>
    </source>
</evidence>
<comment type="caution">
    <text evidence="1">The sequence shown here is derived from an EMBL/GenBank/DDBJ whole genome shotgun (WGS) entry which is preliminary data.</text>
</comment>
<evidence type="ECO:0000313" key="2">
    <source>
        <dbReference type="Proteomes" id="UP001392318"/>
    </source>
</evidence>
<dbReference type="Proteomes" id="UP001392318">
    <property type="component" value="Unassembled WGS sequence"/>
</dbReference>